<feature type="region of interest" description="Disordered" evidence="1">
    <location>
        <begin position="1"/>
        <end position="47"/>
    </location>
</feature>
<feature type="region of interest" description="Disordered" evidence="1">
    <location>
        <begin position="227"/>
        <end position="267"/>
    </location>
</feature>
<keyword evidence="3" id="KW-1185">Reference proteome</keyword>
<organism evidence="2 3">
    <name type="scientific">Mycena albidolilacea</name>
    <dbReference type="NCBI Taxonomy" id="1033008"/>
    <lineage>
        <taxon>Eukaryota</taxon>
        <taxon>Fungi</taxon>
        <taxon>Dikarya</taxon>
        <taxon>Basidiomycota</taxon>
        <taxon>Agaricomycotina</taxon>
        <taxon>Agaricomycetes</taxon>
        <taxon>Agaricomycetidae</taxon>
        <taxon>Agaricales</taxon>
        <taxon>Marasmiineae</taxon>
        <taxon>Mycenaceae</taxon>
        <taxon>Mycena</taxon>
    </lineage>
</organism>
<proteinExistence type="predicted"/>
<feature type="compositionally biased region" description="Basic and acidic residues" evidence="1">
    <location>
        <begin position="67"/>
        <end position="77"/>
    </location>
</feature>
<feature type="region of interest" description="Disordered" evidence="1">
    <location>
        <begin position="67"/>
        <end position="86"/>
    </location>
</feature>
<feature type="compositionally biased region" description="Polar residues" evidence="1">
    <location>
        <begin position="1"/>
        <end position="10"/>
    </location>
</feature>
<dbReference type="Proteomes" id="UP001218218">
    <property type="component" value="Unassembled WGS sequence"/>
</dbReference>
<dbReference type="EMBL" id="JARIHO010000017">
    <property type="protein sequence ID" value="KAJ7348427.1"/>
    <property type="molecule type" value="Genomic_DNA"/>
</dbReference>
<dbReference type="AlphaFoldDB" id="A0AAD7A3Z3"/>
<accession>A0AAD7A3Z3</accession>
<evidence type="ECO:0000313" key="2">
    <source>
        <dbReference type="EMBL" id="KAJ7348427.1"/>
    </source>
</evidence>
<reference evidence="2" key="1">
    <citation type="submission" date="2023-03" db="EMBL/GenBank/DDBJ databases">
        <title>Massive genome expansion in bonnet fungi (Mycena s.s.) driven by repeated elements and novel gene families across ecological guilds.</title>
        <authorList>
            <consortium name="Lawrence Berkeley National Laboratory"/>
            <person name="Harder C.B."/>
            <person name="Miyauchi S."/>
            <person name="Viragh M."/>
            <person name="Kuo A."/>
            <person name="Thoen E."/>
            <person name="Andreopoulos B."/>
            <person name="Lu D."/>
            <person name="Skrede I."/>
            <person name="Drula E."/>
            <person name="Henrissat B."/>
            <person name="Morin E."/>
            <person name="Kohler A."/>
            <person name="Barry K."/>
            <person name="LaButti K."/>
            <person name="Morin E."/>
            <person name="Salamov A."/>
            <person name="Lipzen A."/>
            <person name="Mereny Z."/>
            <person name="Hegedus B."/>
            <person name="Baldrian P."/>
            <person name="Stursova M."/>
            <person name="Weitz H."/>
            <person name="Taylor A."/>
            <person name="Grigoriev I.V."/>
            <person name="Nagy L.G."/>
            <person name="Martin F."/>
            <person name="Kauserud H."/>
        </authorList>
    </citation>
    <scope>NUCLEOTIDE SEQUENCE</scope>
    <source>
        <strain evidence="2">CBHHK002</strain>
    </source>
</reference>
<name>A0AAD7A3Z3_9AGAR</name>
<feature type="compositionally biased region" description="Polar residues" evidence="1">
    <location>
        <begin position="17"/>
        <end position="30"/>
    </location>
</feature>
<evidence type="ECO:0000256" key="1">
    <source>
        <dbReference type="SAM" id="MobiDB-lite"/>
    </source>
</evidence>
<protein>
    <submittedName>
        <fullName evidence="2">Uncharacterized protein</fullName>
    </submittedName>
</protein>
<sequence>MRTRTENNSAADKKNSHSTASRCNKKNGCTSAPAPLGTHADTAGTGDEQVHELQVILQLRSMQSALDRSHEAERAAEARSAATVQHTAAPLPSDVWTGSVGCPNNIASQHLGFDDMQWNALWTCVCDALSAARLDLSTKWKAQAPAKLSMVYNASYRSCVGNQTTYCGRRTAACRTTGSDAAGLKSRVRVAAASMLPHPCCRIHHRSTSHSDSDSCKSMPVAGLSHDNLLTFSDDGNDNEDRKDGDEEDLEDSNPKGKKHAAPAAER</sequence>
<evidence type="ECO:0000313" key="3">
    <source>
        <dbReference type="Proteomes" id="UP001218218"/>
    </source>
</evidence>
<gene>
    <name evidence="2" type="ORF">DFH08DRAFT_865958</name>
</gene>
<comment type="caution">
    <text evidence="2">The sequence shown here is derived from an EMBL/GenBank/DDBJ whole genome shotgun (WGS) entry which is preliminary data.</text>
</comment>